<reference evidence="1" key="2">
    <citation type="submission" date="2022-09" db="EMBL/GenBank/DDBJ databases">
        <title>Biosynthetic gene clusters of Dactylosporangioum fulvum.</title>
        <authorList>
            <person name="Caradec T."/>
        </authorList>
    </citation>
    <scope>NUCLEOTIDE SEQUENCE</scope>
    <source>
        <strain evidence="1">NRRL B-16292</strain>
    </source>
</reference>
<sequence length="366" mass="38882">MDLTPRLVGTLAVPGSPSDGGPAVLQWPHRRIVTVRRDAALVAYDLDRLLAGDTTPVASFPAPWPDRSGGVDAVSPQFDVAVFVGQHGLQAVGPDGAVRWQLPHTCWTGGCMGLHGSYDEYAGDPEHRYPGSGSAWISADGRTVWAHVRGPLAGDAVPDRPAGHRDDAADELWLVLDAADGRVLARAATGTAAAGSNHIPHPDPTRMGLSVGEGRDGSPMRWARWDGSELTVTHLGDDRALVACGPSGRTFISLDHALQDLAVHRLPDGAVTGTLFAKSLPGADDESRWDYVCGPVDDRTIVAGTSRHGHGDADVRHWLVDADDLTARGPLRYPATVGSDPRGLGDGTWITSGEDRFRLDVWRLDG</sequence>
<evidence type="ECO:0000313" key="1">
    <source>
        <dbReference type="EMBL" id="UWP79083.1"/>
    </source>
</evidence>
<gene>
    <name evidence="1" type="ORF">Dfulv_28385</name>
</gene>
<dbReference type="RefSeq" id="WP_259856590.1">
    <property type="nucleotide sequence ID" value="NZ_BAAAST010000134.1"/>
</dbReference>
<dbReference type="Proteomes" id="UP001059617">
    <property type="component" value="Chromosome"/>
</dbReference>
<keyword evidence="2" id="KW-1185">Reference proteome</keyword>
<organism evidence="1 2">
    <name type="scientific">Dactylosporangium fulvum</name>
    <dbReference type="NCBI Taxonomy" id="53359"/>
    <lineage>
        <taxon>Bacteria</taxon>
        <taxon>Bacillati</taxon>
        <taxon>Actinomycetota</taxon>
        <taxon>Actinomycetes</taxon>
        <taxon>Micromonosporales</taxon>
        <taxon>Micromonosporaceae</taxon>
        <taxon>Dactylosporangium</taxon>
    </lineage>
</organism>
<reference evidence="1" key="1">
    <citation type="submission" date="2021-04" db="EMBL/GenBank/DDBJ databases">
        <authorList>
            <person name="Hartkoorn R.C."/>
            <person name="Beaudoing E."/>
            <person name="Hot D."/>
        </authorList>
    </citation>
    <scope>NUCLEOTIDE SEQUENCE</scope>
    <source>
        <strain evidence="1">NRRL B-16292</strain>
    </source>
</reference>
<accession>A0ABY5VMY1</accession>
<dbReference type="EMBL" id="CP073720">
    <property type="protein sequence ID" value="UWP79083.1"/>
    <property type="molecule type" value="Genomic_DNA"/>
</dbReference>
<name>A0ABY5VMY1_9ACTN</name>
<protein>
    <submittedName>
        <fullName evidence="1">Uncharacterized protein</fullName>
    </submittedName>
</protein>
<proteinExistence type="predicted"/>
<evidence type="ECO:0000313" key="2">
    <source>
        <dbReference type="Proteomes" id="UP001059617"/>
    </source>
</evidence>